<dbReference type="PROSITE" id="PS51826">
    <property type="entry name" value="PSBD"/>
    <property type="match status" value="1"/>
</dbReference>
<protein>
    <recommendedName>
        <fullName evidence="6">Dihydrolipoamide acetyltransferase component of pyruvate dehydrogenase complex</fullName>
        <ecNumber evidence="6">2.3.1.-</ecNumber>
    </recommendedName>
</protein>
<dbReference type="PANTHER" id="PTHR43178:SF5">
    <property type="entry name" value="LIPOAMIDE ACYLTRANSFERASE COMPONENT OF BRANCHED-CHAIN ALPHA-KETO ACID DEHYDROGENASE COMPLEX, MITOCHONDRIAL"/>
    <property type="match status" value="1"/>
</dbReference>
<dbReference type="Pfam" id="PF00364">
    <property type="entry name" value="Biotin_lipoyl"/>
    <property type="match status" value="1"/>
</dbReference>
<evidence type="ECO:0000256" key="7">
    <source>
        <dbReference type="SAM" id="MobiDB-lite"/>
    </source>
</evidence>
<dbReference type="Pfam" id="PF02817">
    <property type="entry name" value="E3_binding"/>
    <property type="match status" value="1"/>
</dbReference>
<proteinExistence type="inferred from homology"/>
<dbReference type="InterPro" id="IPR036625">
    <property type="entry name" value="E3-bd_dom_sf"/>
</dbReference>
<comment type="cofactor">
    <cofactor evidence="1 6">
        <name>(R)-lipoate</name>
        <dbReference type="ChEBI" id="CHEBI:83088"/>
    </cofactor>
</comment>
<evidence type="ECO:0000256" key="5">
    <source>
        <dbReference type="ARBA" id="ARBA00023315"/>
    </source>
</evidence>
<reference evidence="10" key="2">
    <citation type="submission" date="2020-09" db="EMBL/GenBank/DDBJ databases">
        <authorList>
            <person name="Sun Q."/>
            <person name="Zhou Y."/>
        </authorList>
    </citation>
    <scope>NUCLEOTIDE SEQUENCE</scope>
    <source>
        <strain evidence="10">CGMCC 1.12360</strain>
    </source>
</reference>
<dbReference type="PROSITE" id="PS50968">
    <property type="entry name" value="BIOTINYL_LIPOYL"/>
    <property type="match status" value="1"/>
</dbReference>
<evidence type="ECO:0000256" key="2">
    <source>
        <dbReference type="ARBA" id="ARBA00007317"/>
    </source>
</evidence>
<evidence type="ECO:0000256" key="4">
    <source>
        <dbReference type="ARBA" id="ARBA00022823"/>
    </source>
</evidence>
<feature type="domain" description="Peripheral subunit-binding (PSBD)" evidence="9">
    <location>
        <begin position="119"/>
        <end position="156"/>
    </location>
</feature>
<dbReference type="SUPFAM" id="SSF51230">
    <property type="entry name" value="Single hybrid motif"/>
    <property type="match status" value="1"/>
</dbReference>
<keyword evidence="11" id="KW-1185">Reference proteome</keyword>
<dbReference type="InterPro" id="IPR023213">
    <property type="entry name" value="CAT-like_dom_sf"/>
</dbReference>
<keyword evidence="4 6" id="KW-0450">Lipoyl</keyword>
<dbReference type="InterPro" id="IPR011053">
    <property type="entry name" value="Single_hybrid_motif"/>
</dbReference>
<dbReference type="InterPro" id="IPR001078">
    <property type="entry name" value="2-oxoacid_DH_actylTfrase"/>
</dbReference>
<accession>A0A8J3EKC8</accession>
<dbReference type="SUPFAM" id="SSF52777">
    <property type="entry name" value="CoA-dependent acyltransferases"/>
    <property type="match status" value="1"/>
</dbReference>
<dbReference type="Pfam" id="PF00198">
    <property type="entry name" value="2-oxoacid_dh"/>
    <property type="match status" value="1"/>
</dbReference>
<sequence>MAFEFKFPDIGEGIAEGEIVKWFFKEGDEVKEDDVLCEVQNDKAVVEIPSPVEGTVKAIHVGEGEVARVGDVFITIDAEGYESEPAAEEKTEAPSEAQAEKPAEAKAPSDAKADGKRVIAMPSVRKYARDNNVNIHEVTGTGKNGRVLKEDIDRFLAGGETAPVAAETTSVPEEKAAPAPAEPVVLSGDFPETREKMSPIRKAIAKAMVNSKSKAPHVTLMDEVDVTALVAHRKKFKQVALDQGIKLTYLPYVVKALVSALKRYPILNASIDEDTDEIIQKHYYNIGIAADTDKGLLVPVVKHADRKSIFAISKEINELAEKARNGKLTPDEMKGASSTISNIGSAGGQWFTPVINYPEVAILGIGRIAEKPIVRDGEIVIAPVLAVSLSFDHRIVDGATAQNALNQIKRLLNDPQLIMMEA</sequence>
<organism evidence="10 11">
    <name type="scientific">Compostibacillus humi</name>
    <dbReference type="NCBI Taxonomy" id="1245525"/>
    <lineage>
        <taxon>Bacteria</taxon>
        <taxon>Bacillati</taxon>
        <taxon>Bacillota</taxon>
        <taxon>Bacilli</taxon>
        <taxon>Bacillales</taxon>
        <taxon>Bacillaceae</taxon>
        <taxon>Compostibacillus</taxon>
    </lineage>
</organism>
<evidence type="ECO:0000259" key="8">
    <source>
        <dbReference type="PROSITE" id="PS50968"/>
    </source>
</evidence>
<feature type="region of interest" description="Disordered" evidence="7">
    <location>
        <begin position="81"/>
        <end position="116"/>
    </location>
</feature>
<dbReference type="PANTHER" id="PTHR43178">
    <property type="entry name" value="DIHYDROLIPOAMIDE ACETYLTRANSFERASE COMPONENT OF PYRUVATE DEHYDROGENASE COMPLEX"/>
    <property type="match status" value="1"/>
</dbReference>
<feature type="compositionally biased region" description="Basic and acidic residues" evidence="7">
    <location>
        <begin position="87"/>
        <end position="116"/>
    </location>
</feature>
<evidence type="ECO:0000313" key="11">
    <source>
        <dbReference type="Proteomes" id="UP000602050"/>
    </source>
</evidence>
<evidence type="ECO:0000256" key="3">
    <source>
        <dbReference type="ARBA" id="ARBA00022679"/>
    </source>
</evidence>
<reference evidence="10" key="1">
    <citation type="journal article" date="2014" name="Int. J. Syst. Evol. Microbiol.">
        <title>Complete genome sequence of Corynebacterium casei LMG S-19264T (=DSM 44701T), isolated from a smear-ripened cheese.</title>
        <authorList>
            <consortium name="US DOE Joint Genome Institute (JGI-PGF)"/>
            <person name="Walter F."/>
            <person name="Albersmeier A."/>
            <person name="Kalinowski J."/>
            <person name="Ruckert C."/>
        </authorList>
    </citation>
    <scope>NUCLEOTIDE SEQUENCE</scope>
    <source>
        <strain evidence="10">CGMCC 1.12360</strain>
    </source>
</reference>
<dbReference type="Gene3D" id="4.10.320.10">
    <property type="entry name" value="E3-binding domain"/>
    <property type="match status" value="1"/>
</dbReference>
<evidence type="ECO:0000256" key="1">
    <source>
        <dbReference type="ARBA" id="ARBA00001938"/>
    </source>
</evidence>
<keyword evidence="10" id="KW-0670">Pyruvate</keyword>
<dbReference type="PROSITE" id="PS00189">
    <property type="entry name" value="LIPOYL"/>
    <property type="match status" value="1"/>
</dbReference>
<dbReference type="EMBL" id="BMEV01000011">
    <property type="protein sequence ID" value="GGH72149.1"/>
    <property type="molecule type" value="Genomic_DNA"/>
</dbReference>
<name>A0A8J3EKC8_9BACI</name>
<keyword evidence="3 6" id="KW-0808">Transferase</keyword>
<dbReference type="InterPro" id="IPR000089">
    <property type="entry name" value="Biotin_lipoyl"/>
</dbReference>
<dbReference type="Gene3D" id="3.30.559.10">
    <property type="entry name" value="Chloramphenicol acetyltransferase-like domain"/>
    <property type="match status" value="1"/>
</dbReference>
<evidence type="ECO:0000256" key="6">
    <source>
        <dbReference type="RuleBase" id="RU003423"/>
    </source>
</evidence>
<feature type="region of interest" description="Disordered" evidence="7">
    <location>
        <begin position="165"/>
        <end position="187"/>
    </location>
</feature>
<dbReference type="InterPro" id="IPR004167">
    <property type="entry name" value="PSBD"/>
</dbReference>
<dbReference type="GO" id="GO:0031405">
    <property type="term" value="F:lipoic acid binding"/>
    <property type="evidence" value="ECO:0007669"/>
    <property type="project" value="TreeGrafter"/>
</dbReference>
<dbReference type="InterPro" id="IPR050743">
    <property type="entry name" value="2-oxoacid_DH_E2_comp"/>
</dbReference>
<dbReference type="RefSeq" id="WP_188391164.1">
    <property type="nucleotide sequence ID" value="NZ_BMEV01000011.1"/>
</dbReference>
<gene>
    <name evidence="10" type="primary">pdhC</name>
    <name evidence="10" type="ORF">GCM10010978_08810</name>
</gene>
<feature type="domain" description="Lipoyl-binding" evidence="8">
    <location>
        <begin position="2"/>
        <end position="77"/>
    </location>
</feature>
<dbReference type="Gene3D" id="2.40.50.100">
    <property type="match status" value="1"/>
</dbReference>
<dbReference type="CDD" id="cd06849">
    <property type="entry name" value="lipoyl_domain"/>
    <property type="match status" value="1"/>
</dbReference>
<dbReference type="Proteomes" id="UP000602050">
    <property type="component" value="Unassembled WGS sequence"/>
</dbReference>
<dbReference type="InterPro" id="IPR003016">
    <property type="entry name" value="2-oxoA_DH_lipoyl-BS"/>
</dbReference>
<dbReference type="FunFam" id="4.10.320.10:FF:000002">
    <property type="entry name" value="Dihydrolipoamide acetyltransferase component of pyruvate dehydrogenase complex"/>
    <property type="match status" value="1"/>
</dbReference>
<dbReference type="EC" id="2.3.1.-" evidence="6"/>
<comment type="caution">
    <text evidence="10">The sequence shown here is derived from an EMBL/GenBank/DDBJ whole genome shotgun (WGS) entry which is preliminary data.</text>
</comment>
<dbReference type="AlphaFoldDB" id="A0A8J3EKC8"/>
<keyword evidence="5 6" id="KW-0012">Acyltransferase</keyword>
<dbReference type="SUPFAM" id="SSF47005">
    <property type="entry name" value="Peripheral subunit-binding domain of 2-oxo acid dehydrogenase complex"/>
    <property type="match status" value="1"/>
</dbReference>
<dbReference type="FunFam" id="3.30.559.10:FF:000007">
    <property type="entry name" value="Dihydrolipoamide acetyltransferase component of pyruvate dehydrogenase complex"/>
    <property type="match status" value="1"/>
</dbReference>
<evidence type="ECO:0000259" key="9">
    <source>
        <dbReference type="PROSITE" id="PS51826"/>
    </source>
</evidence>
<dbReference type="GO" id="GO:0005737">
    <property type="term" value="C:cytoplasm"/>
    <property type="evidence" value="ECO:0007669"/>
    <property type="project" value="TreeGrafter"/>
</dbReference>
<dbReference type="GO" id="GO:0016407">
    <property type="term" value="F:acetyltransferase activity"/>
    <property type="evidence" value="ECO:0007669"/>
    <property type="project" value="TreeGrafter"/>
</dbReference>
<comment type="similarity">
    <text evidence="2 6">Belongs to the 2-oxoacid dehydrogenase family.</text>
</comment>
<evidence type="ECO:0000313" key="10">
    <source>
        <dbReference type="EMBL" id="GGH72149.1"/>
    </source>
</evidence>